<gene>
    <name evidence="1" type="ORF">SYNPS1DRAFT_23782</name>
</gene>
<dbReference type="OrthoDB" id="6270916at2759"/>
<dbReference type="Proteomes" id="UP000278143">
    <property type="component" value="Unassembled WGS sequence"/>
</dbReference>
<evidence type="ECO:0000313" key="1">
    <source>
        <dbReference type="EMBL" id="RKP24123.1"/>
    </source>
</evidence>
<evidence type="ECO:0000313" key="2">
    <source>
        <dbReference type="Proteomes" id="UP000278143"/>
    </source>
</evidence>
<proteinExistence type="predicted"/>
<organism evidence="1 2">
    <name type="scientific">Syncephalis pseudoplumigaleata</name>
    <dbReference type="NCBI Taxonomy" id="1712513"/>
    <lineage>
        <taxon>Eukaryota</taxon>
        <taxon>Fungi</taxon>
        <taxon>Fungi incertae sedis</taxon>
        <taxon>Zoopagomycota</taxon>
        <taxon>Zoopagomycotina</taxon>
        <taxon>Zoopagomycetes</taxon>
        <taxon>Zoopagales</taxon>
        <taxon>Piptocephalidaceae</taxon>
        <taxon>Syncephalis</taxon>
    </lineage>
</organism>
<dbReference type="EMBL" id="KZ990434">
    <property type="protein sequence ID" value="RKP24123.1"/>
    <property type="molecule type" value="Genomic_DNA"/>
</dbReference>
<reference evidence="2" key="1">
    <citation type="journal article" date="2018" name="Nat. Microbiol.">
        <title>Leveraging single-cell genomics to expand the fungal tree of life.</title>
        <authorList>
            <person name="Ahrendt S.R."/>
            <person name="Quandt C.A."/>
            <person name="Ciobanu D."/>
            <person name="Clum A."/>
            <person name="Salamov A."/>
            <person name="Andreopoulos B."/>
            <person name="Cheng J.F."/>
            <person name="Woyke T."/>
            <person name="Pelin A."/>
            <person name="Henrissat B."/>
            <person name="Reynolds N.K."/>
            <person name="Benny G.L."/>
            <person name="Smith M.E."/>
            <person name="James T.Y."/>
            <person name="Grigoriev I.V."/>
        </authorList>
    </citation>
    <scope>NUCLEOTIDE SEQUENCE [LARGE SCALE GENOMIC DNA]</scope>
    <source>
        <strain evidence="2">Benny S71-1</strain>
    </source>
</reference>
<sequence>MNQLLDIFYISRNGMELRENGDISDEAVIGTSFVDVLLQLYNSQVDLTLLEDGMLRHWIESIILIVRKCNIKDANRMEELANIVMQLALLLNGPIAADNQILIVSTFTLVLEQSPNIIASALWRVIQCVGALLTRLRNHTHNLLFTKARHFLARAIAKFSDSGIFLLIFKNSPSPGHMVDTDQLVPSMDMLFVLKTIITDIERYPPDDYEATMPLREKPVHDVLHRIFTLKTLDKSGVSRVLYNMSRYINVTHPLPFCDQLAHDYIGFLTRLARHTANWDPSEFNVIPVLSSTAIILQEHLYHYEAMVNAAMTLFRHALQRFEVSRTVIINMIMAFDQLSKRLPDHLAQTQENAFARCVVAEVEARLGGRSPMLASTATNCIEPLLLSENESNLRLAVTQLLVFNMEHHGMEVTEFLQDNNNVKGALQALCWLCVATLASESIAMYRTLLGAQRVVSLLTLAFSAGHGPEFDSISKLAFIAVKTLSLLYRRIAVVPHLRDSNLEAFAEGEETMWREVWPVLKDQLIVLFNPMFEHGALDTHVEVIWQDFIDMIVFLQRANAHGLRLHAEQWPMLLDKYMDRLIRVSVLAGQSMSKSGSGGNSGNGGGGGGLSSTTTFAAGASSSSALAGVTSMPAIIRARSFSSPTHAGDRVATGTFAHLTVPRSGQSRSGIKKPT</sequence>
<keyword evidence="2" id="KW-1185">Reference proteome</keyword>
<accession>A0A4P9YVM7</accession>
<dbReference type="AlphaFoldDB" id="A0A4P9YVM7"/>
<protein>
    <submittedName>
        <fullName evidence="1">Uncharacterized protein</fullName>
    </submittedName>
</protein>
<name>A0A4P9YVM7_9FUNG</name>